<reference evidence="3 4" key="1">
    <citation type="journal article" date="2011" name="J. Bacteriol.">
        <title>Complete genome sequences of the chemolithoautotrophic Oligotropha carboxidovorans strains OM4 and OM5.</title>
        <authorList>
            <person name="Volland S."/>
            <person name="Rachinger M."/>
            <person name="Strittmatter A."/>
            <person name="Daniel R."/>
            <person name="Gottschalk G."/>
            <person name="Meyer O."/>
        </authorList>
    </citation>
    <scope>NUCLEOTIDE SEQUENCE [LARGE SCALE GENOMIC DNA]</scope>
    <source>
        <strain evidence="4">ATCC 49405 / DSM 1227 / KCTC 32145 / OM5</strain>
    </source>
</reference>
<protein>
    <recommendedName>
        <fullName evidence="5">Transmembrane protein</fullName>
    </recommendedName>
</protein>
<dbReference type="STRING" id="504832.OCA5_c18750"/>
<dbReference type="HOGENOM" id="CLU_1657126_0_0_5"/>
<evidence type="ECO:0000313" key="4">
    <source>
        <dbReference type="Proteomes" id="UP000007730"/>
    </source>
</evidence>
<keyword evidence="2" id="KW-0472">Membrane</keyword>
<organism evidence="3 4">
    <name type="scientific">Afipia carboxidovorans (strain ATCC 49405 / DSM 1227 / KCTC 32145 / OM5)</name>
    <name type="common">Oligotropha carboxidovorans</name>
    <dbReference type="NCBI Taxonomy" id="504832"/>
    <lineage>
        <taxon>Bacteria</taxon>
        <taxon>Pseudomonadati</taxon>
        <taxon>Pseudomonadota</taxon>
        <taxon>Alphaproteobacteria</taxon>
        <taxon>Hyphomicrobiales</taxon>
        <taxon>Nitrobacteraceae</taxon>
        <taxon>Afipia</taxon>
    </lineage>
</organism>
<dbReference type="KEGG" id="ocg:OCA5_c18750"/>
<dbReference type="OrthoDB" id="8454510at2"/>
<dbReference type="AlphaFoldDB" id="F8BUD5"/>
<sequence length="191" mass="21457">MDCKTRRRADKAGGHPHAAAQRASQGQVTEPGTIGIWIAIYAACVSTGALLIQFRNWLTSGPRLRMSVISDGLVVGGDPEFDERDLVIVNATNVGTSATMITNLAIEERYPFYYFWRRRAISSYVVTNPQLKGYPRNIPQLLEPAHQWTGVIRSRPDILPNLRNGDYYALVQTSFKNRPYRKRIGPIKPKA</sequence>
<evidence type="ECO:0000256" key="2">
    <source>
        <dbReference type="SAM" id="Phobius"/>
    </source>
</evidence>
<keyword evidence="4" id="KW-1185">Reference proteome</keyword>
<proteinExistence type="predicted"/>
<feature type="region of interest" description="Disordered" evidence="1">
    <location>
        <begin position="1"/>
        <end position="26"/>
    </location>
</feature>
<accession>F8BUD5</accession>
<dbReference type="RefSeq" id="WP_013913099.1">
    <property type="nucleotide sequence ID" value="NC_011386.1"/>
</dbReference>
<evidence type="ECO:0000313" key="3">
    <source>
        <dbReference type="EMBL" id="AEI06588.1"/>
    </source>
</evidence>
<dbReference type="EMBL" id="CP002826">
    <property type="protein sequence ID" value="AEI06588.1"/>
    <property type="molecule type" value="Genomic_DNA"/>
</dbReference>
<feature type="transmembrane region" description="Helical" evidence="2">
    <location>
        <begin position="34"/>
        <end position="54"/>
    </location>
</feature>
<evidence type="ECO:0000256" key="1">
    <source>
        <dbReference type="SAM" id="MobiDB-lite"/>
    </source>
</evidence>
<keyword evidence="2" id="KW-1133">Transmembrane helix</keyword>
<keyword evidence="2" id="KW-0812">Transmembrane</keyword>
<dbReference type="Proteomes" id="UP000007730">
    <property type="component" value="Chromosome"/>
</dbReference>
<name>F8BUD5_AFIC5</name>
<evidence type="ECO:0008006" key="5">
    <source>
        <dbReference type="Google" id="ProtNLM"/>
    </source>
</evidence>
<gene>
    <name evidence="3" type="ordered locus">OCA5_c18750</name>
</gene>